<dbReference type="PIRSF" id="PIRSF018637">
    <property type="entry name" value="TrmK"/>
    <property type="match status" value="1"/>
</dbReference>
<dbReference type="AlphaFoldDB" id="A0A8J8MJI6"/>
<keyword evidence="1" id="KW-0489">Methyltransferase</keyword>
<dbReference type="RefSeq" id="WP_212698319.1">
    <property type="nucleotide sequence ID" value="NZ_CP058649.1"/>
</dbReference>
<dbReference type="GO" id="GO:0160105">
    <property type="term" value="F:tRNA (adenine(22)-N1)-methyltransferase activity"/>
    <property type="evidence" value="ECO:0007669"/>
    <property type="project" value="InterPro"/>
</dbReference>
<keyword evidence="2" id="KW-1185">Reference proteome</keyword>
<dbReference type="Gene3D" id="1.10.287.1890">
    <property type="match status" value="1"/>
</dbReference>
<keyword evidence="1" id="KW-0808">Transferase</keyword>
<dbReference type="KEGG" id="vpy:HZI73_11220"/>
<dbReference type="InterPro" id="IPR006901">
    <property type="entry name" value="TrmK"/>
</dbReference>
<gene>
    <name evidence="1" type="ORF">HZI73_11220</name>
</gene>
<dbReference type="SUPFAM" id="SSF53335">
    <property type="entry name" value="S-adenosyl-L-methionine-dependent methyltransferases"/>
    <property type="match status" value="1"/>
</dbReference>
<reference evidence="1" key="1">
    <citation type="submission" date="2020-07" db="EMBL/GenBank/DDBJ databases">
        <title>Vallitalea pronyensis genome.</title>
        <authorList>
            <person name="Postec A."/>
        </authorList>
    </citation>
    <scope>NUCLEOTIDE SEQUENCE</scope>
    <source>
        <strain evidence="1">FatNI3</strain>
    </source>
</reference>
<dbReference type="PANTHER" id="PTHR38451">
    <property type="entry name" value="TRNA (ADENINE(22)-N(1))-METHYLTRANSFERASE"/>
    <property type="match status" value="1"/>
</dbReference>
<sequence>MELSNRLKAISDCVKNDAVIADIGTDHGYIPIYLAKEGKIKYALACDVNKGPLHKAKTNINHYGVEDVVETRLSDGLEKLKKNEVDTVIIAGMGGLLIEKIMDKGRDVLATIDELIVSPHSDVDIVRRKLHTLGYKILDEKLIQDEGKYYTIIHAAHGVDKKYDTIHYKYGKLLIESQSPLLKNMLENKVQKYQEVMRQLALQDTERSVARSKVIQEELEEIREVLACL</sequence>
<organism evidence="1 2">
    <name type="scientific">Vallitalea pronyensis</name>
    <dbReference type="NCBI Taxonomy" id="1348613"/>
    <lineage>
        <taxon>Bacteria</taxon>
        <taxon>Bacillati</taxon>
        <taxon>Bacillota</taxon>
        <taxon>Clostridia</taxon>
        <taxon>Lachnospirales</taxon>
        <taxon>Vallitaleaceae</taxon>
        <taxon>Vallitalea</taxon>
    </lineage>
</organism>
<dbReference type="InterPro" id="IPR029063">
    <property type="entry name" value="SAM-dependent_MTases_sf"/>
</dbReference>
<dbReference type="Proteomes" id="UP000683246">
    <property type="component" value="Chromosome"/>
</dbReference>
<dbReference type="Gene3D" id="3.40.50.150">
    <property type="entry name" value="Vaccinia Virus protein VP39"/>
    <property type="match status" value="1"/>
</dbReference>
<dbReference type="GO" id="GO:0032259">
    <property type="term" value="P:methylation"/>
    <property type="evidence" value="ECO:0007669"/>
    <property type="project" value="UniProtKB-KW"/>
</dbReference>
<accession>A0A8J8MJI6</accession>
<proteinExistence type="predicted"/>
<evidence type="ECO:0000313" key="1">
    <source>
        <dbReference type="EMBL" id="QUI22824.1"/>
    </source>
</evidence>
<protein>
    <submittedName>
        <fullName evidence="1">SAM-dependent methyltransferase</fullName>
    </submittedName>
</protein>
<dbReference type="Pfam" id="PF12847">
    <property type="entry name" value="Methyltransf_18"/>
    <property type="match status" value="1"/>
</dbReference>
<dbReference type="EMBL" id="CP058649">
    <property type="protein sequence ID" value="QUI22824.1"/>
    <property type="molecule type" value="Genomic_DNA"/>
</dbReference>
<name>A0A8J8MJI6_9FIRM</name>
<evidence type="ECO:0000313" key="2">
    <source>
        <dbReference type="Proteomes" id="UP000683246"/>
    </source>
</evidence>
<dbReference type="PANTHER" id="PTHR38451:SF1">
    <property type="entry name" value="TRNA (ADENINE(22)-N(1))-METHYLTRANSFERASE"/>
    <property type="match status" value="1"/>
</dbReference>